<evidence type="ECO:0008006" key="7">
    <source>
        <dbReference type="Google" id="ProtNLM"/>
    </source>
</evidence>
<dbReference type="Proteomes" id="UP000240322">
    <property type="component" value="Unassembled WGS sequence"/>
</dbReference>
<evidence type="ECO:0000256" key="4">
    <source>
        <dbReference type="SAM" id="Phobius"/>
    </source>
</evidence>
<reference evidence="5 6" key="1">
    <citation type="submission" date="2017-04" db="EMBL/GenBank/DDBJ databases">
        <title>Novel microbial lineages endemic to geothermal iron-oxide mats fill important gaps in the evolutionary history of Archaea.</title>
        <authorList>
            <person name="Jay Z.J."/>
            <person name="Beam J.P."/>
            <person name="Dlakic M."/>
            <person name="Rusch D.B."/>
            <person name="Kozubal M.A."/>
            <person name="Inskeep W.P."/>
        </authorList>
    </citation>
    <scope>NUCLEOTIDE SEQUENCE [LARGE SCALE GENOMIC DNA]</scope>
    <source>
        <strain evidence="5">OSP_D</strain>
    </source>
</reference>
<dbReference type="Gene3D" id="3.40.50.150">
    <property type="entry name" value="Vaccinia Virus protein VP39"/>
    <property type="match status" value="1"/>
</dbReference>
<comment type="caution">
    <text evidence="5">The sequence shown here is derived from an EMBL/GenBank/DDBJ whole genome shotgun (WGS) entry which is preliminary data.</text>
</comment>
<evidence type="ECO:0000313" key="6">
    <source>
        <dbReference type="Proteomes" id="UP000240322"/>
    </source>
</evidence>
<name>A0A2R6AFH9_9ARCH</name>
<keyword evidence="4" id="KW-0812">Transmembrane</keyword>
<dbReference type="PANTHER" id="PTHR13610:SF9">
    <property type="entry name" value="FI06469P"/>
    <property type="match status" value="1"/>
</dbReference>
<feature type="transmembrane region" description="Helical" evidence="4">
    <location>
        <begin position="12"/>
        <end position="37"/>
    </location>
</feature>
<evidence type="ECO:0000256" key="2">
    <source>
        <dbReference type="ARBA" id="ARBA00022679"/>
    </source>
</evidence>
<evidence type="ECO:0000256" key="1">
    <source>
        <dbReference type="ARBA" id="ARBA00022603"/>
    </source>
</evidence>
<keyword evidence="4" id="KW-0472">Membrane</keyword>
<accession>A0A2R6AFH9</accession>
<sequence>MLEILPSITPPYYYDVLVGLIASAAAYIAYVGPGYLWGAGYQPTPKHVVKELVGVIREYLEGKGEGVNGYDYGGVRPGGVGALVAEVGGGYGRVAFSLLRETGCQVLFVEPDPVKAWWVKWQAARRGYVGRIFVQRRSALDPDVRLGDADAVYMFLTPHLTQRVAARLASRGELRPGAIVVSYQHPVKKWTPVLVTPSGLHVYVVGTSTGAGAGDYVKMKERELTR</sequence>
<dbReference type="CDD" id="cd02440">
    <property type="entry name" value="AdoMet_MTases"/>
    <property type="match status" value="1"/>
</dbReference>
<dbReference type="AlphaFoldDB" id="A0A2R6AFH9"/>
<protein>
    <recommendedName>
        <fullName evidence="7">Methyltransferase domain-containing protein</fullName>
    </recommendedName>
</protein>
<evidence type="ECO:0000256" key="3">
    <source>
        <dbReference type="ARBA" id="ARBA00022691"/>
    </source>
</evidence>
<keyword evidence="2" id="KW-0808">Transferase</keyword>
<dbReference type="InterPro" id="IPR026170">
    <property type="entry name" value="FAM173A/B"/>
</dbReference>
<keyword evidence="3" id="KW-0949">S-adenosyl-L-methionine</keyword>
<keyword evidence="1" id="KW-0489">Methyltransferase</keyword>
<organism evidence="5 6">
    <name type="scientific">Candidatus Marsarchaeota G2 archaeon OSP_D</name>
    <dbReference type="NCBI Taxonomy" id="1978157"/>
    <lineage>
        <taxon>Archaea</taxon>
        <taxon>Candidatus Marsarchaeota</taxon>
        <taxon>Candidatus Marsarchaeota group 2</taxon>
    </lineage>
</organism>
<dbReference type="GO" id="GO:0032259">
    <property type="term" value="P:methylation"/>
    <property type="evidence" value="ECO:0007669"/>
    <property type="project" value="UniProtKB-KW"/>
</dbReference>
<dbReference type="SUPFAM" id="SSF53335">
    <property type="entry name" value="S-adenosyl-L-methionine-dependent methyltransferases"/>
    <property type="match status" value="1"/>
</dbReference>
<keyword evidence="4" id="KW-1133">Transmembrane helix</keyword>
<gene>
    <name evidence="5" type="ORF">B9Q03_12520</name>
</gene>
<dbReference type="EMBL" id="NEXE01000253">
    <property type="protein sequence ID" value="PSN85126.1"/>
    <property type="molecule type" value="Genomic_DNA"/>
</dbReference>
<dbReference type="InterPro" id="IPR029063">
    <property type="entry name" value="SAM-dependent_MTases_sf"/>
</dbReference>
<evidence type="ECO:0000313" key="5">
    <source>
        <dbReference type="EMBL" id="PSN85126.1"/>
    </source>
</evidence>
<proteinExistence type="predicted"/>
<dbReference type="PANTHER" id="PTHR13610">
    <property type="entry name" value="METHYLTRANSFERASE DOMAIN-CONTAINING PROTEIN"/>
    <property type="match status" value="1"/>
</dbReference>
<dbReference type="GO" id="GO:0016279">
    <property type="term" value="F:protein-lysine N-methyltransferase activity"/>
    <property type="evidence" value="ECO:0007669"/>
    <property type="project" value="InterPro"/>
</dbReference>